<keyword evidence="6" id="KW-0460">Magnesium</keyword>
<comment type="similarity">
    <text evidence="2">Belongs to the CorA metal ion transporter (MIT) (TC 1.A.35) family.</text>
</comment>
<evidence type="ECO:0000256" key="9">
    <source>
        <dbReference type="ARBA" id="ARBA00023136"/>
    </source>
</evidence>
<evidence type="ECO:0000256" key="11">
    <source>
        <dbReference type="ARBA" id="ARBA00045497"/>
    </source>
</evidence>
<sequence length="284" mass="33666">MGTLIYSDFTIEENSEWDKDIPDLICYLMDKNDDFSINSEFVSNIHNDIVVKNKDNLFMRIPFYHDNKNIHIHAVIEDDILIVNYNDVDFIEYLKEKWSLYQNISWRIILLQLFQYFSITYTEKLIKIEGLLDDLFENAVYKDDINLKELLSIKKEISIMKRNTTFYRSMLSYLEEEFNDLALFDKISFILDNTFILVENVETSIFSCIDIYNSVSSNKMNKTMQLLTIITVISLPATIVTGIFGMNFENMPLINRPFGFILSMIVLMIVILFEVYFFKKRKYL</sequence>
<dbReference type="EMBL" id="JAESWA010000022">
    <property type="protein sequence ID" value="MBL4932230.1"/>
    <property type="molecule type" value="Genomic_DNA"/>
</dbReference>
<keyword evidence="8" id="KW-0406">Ion transport</keyword>
<evidence type="ECO:0000256" key="6">
    <source>
        <dbReference type="ARBA" id="ARBA00022842"/>
    </source>
</evidence>
<evidence type="ECO:0000256" key="12">
    <source>
        <dbReference type="SAM" id="Phobius"/>
    </source>
</evidence>
<feature type="transmembrane region" description="Helical" evidence="12">
    <location>
        <begin position="226"/>
        <end position="246"/>
    </location>
</feature>
<evidence type="ECO:0008006" key="15">
    <source>
        <dbReference type="Google" id="ProtNLM"/>
    </source>
</evidence>
<feature type="transmembrane region" description="Helical" evidence="12">
    <location>
        <begin position="258"/>
        <end position="278"/>
    </location>
</feature>
<comment type="caution">
    <text evidence="13">The sequence shown here is derived from an EMBL/GenBank/DDBJ whole genome shotgun (WGS) entry which is preliminary data.</text>
</comment>
<dbReference type="Proteomes" id="UP000623681">
    <property type="component" value="Unassembled WGS sequence"/>
</dbReference>
<keyword evidence="9 12" id="KW-0472">Membrane</keyword>
<evidence type="ECO:0000256" key="1">
    <source>
        <dbReference type="ARBA" id="ARBA00004651"/>
    </source>
</evidence>
<dbReference type="PANTHER" id="PTHR46494:SF1">
    <property type="entry name" value="CORA FAMILY METAL ION TRANSPORTER (EUROFUNG)"/>
    <property type="match status" value="1"/>
</dbReference>
<dbReference type="InterPro" id="IPR002523">
    <property type="entry name" value="MgTranspt_CorA/ZnTranspt_ZntB"/>
</dbReference>
<dbReference type="GO" id="GO:0015095">
    <property type="term" value="F:magnesium ion transmembrane transporter activity"/>
    <property type="evidence" value="ECO:0007669"/>
    <property type="project" value="TreeGrafter"/>
</dbReference>
<keyword evidence="5 12" id="KW-0812">Transmembrane</keyword>
<dbReference type="Gene3D" id="1.20.58.340">
    <property type="entry name" value="Magnesium transport protein CorA, transmembrane region"/>
    <property type="match status" value="1"/>
</dbReference>
<evidence type="ECO:0000256" key="2">
    <source>
        <dbReference type="ARBA" id="ARBA00009765"/>
    </source>
</evidence>
<evidence type="ECO:0000256" key="3">
    <source>
        <dbReference type="ARBA" id="ARBA00022448"/>
    </source>
</evidence>
<dbReference type="FunFam" id="1.20.58.340:FF:000004">
    <property type="entry name" value="Magnesium transport protein CorA"/>
    <property type="match status" value="1"/>
</dbReference>
<dbReference type="InterPro" id="IPR045863">
    <property type="entry name" value="CorA_TM1_TM2"/>
</dbReference>
<keyword evidence="14" id="KW-1185">Reference proteome</keyword>
<dbReference type="GO" id="GO:0005886">
    <property type="term" value="C:plasma membrane"/>
    <property type="evidence" value="ECO:0007669"/>
    <property type="project" value="UniProtKB-SubCell"/>
</dbReference>
<dbReference type="GO" id="GO:0015087">
    <property type="term" value="F:cobalt ion transmembrane transporter activity"/>
    <property type="evidence" value="ECO:0007669"/>
    <property type="project" value="TreeGrafter"/>
</dbReference>
<evidence type="ECO:0000256" key="8">
    <source>
        <dbReference type="ARBA" id="ARBA00023065"/>
    </source>
</evidence>
<dbReference type="Pfam" id="PF01544">
    <property type="entry name" value="CorA"/>
    <property type="match status" value="1"/>
</dbReference>
<name>A0A937FFZ6_9CLOT</name>
<keyword evidence="4" id="KW-1003">Cell membrane</keyword>
<evidence type="ECO:0000256" key="4">
    <source>
        <dbReference type="ARBA" id="ARBA00022475"/>
    </source>
</evidence>
<evidence type="ECO:0000313" key="14">
    <source>
        <dbReference type="Proteomes" id="UP000623681"/>
    </source>
</evidence>
<evidence type="ECO:0000313" key="13">
    <source>
        <dbReference type="EMBL" id="MBL4932230.1"/>
    </source>
</evidence>
<dbReference type="PANTHER" id="PTHR46494">
    <property type="entry name" value="CORA FAMILY METAL ION TRANSPORTER (EUROFUNG)"/>
    <property type="match status" value="1"/>
</dbReference>
<keyword evidence="3" id="KW-0813">Transport</keyword>
<comment type="subcellular location">
    <subcellularLocation>
        <location evidence="1">Cell membrane</location>
        <topology evidence="1">Multi-pass membrane protein</topology>
    </subcellularLocation>
</comment>
<evidence type="ECO:0000256" key="5">
    <source>
        <dbReference type="ARBA" id="ARBA00022692"/>
    </source>
</evidence>
<reference evidence="13" key="1">
    <citation type="submission" date="2021-01" db="EMBL/GenBank/DDBJ databases">
        <title>Genome public.</title>
        <authorList>
            <person name="Liu C."/>
            <person name="Sun Q."/>
        </authorList>
    </citation>
    <scope>NUCLEOTIDE SEQUENCE</scope>
    <source>
        <strain evidence="13">YIM B02565</strain>
    </source>
</reference>
<dbReference type="RefSeq" id="WP_202767598.1">
    <property type="nucleotide sequence ID" value="NZ_JAESWA010000022.1"/>
</dbReference>
<dbReference type="SUPFAM" id="SSF144083">
    <property type="entry name" value="Magnesium transport protein CorA, transmembrane region"/>
    <property type="match status" value="1"/>
</dbReference>
<organism evidence="13 14">
    <name type="scientific">Clostridium paridis</name>
    <dbReference type="NCBI Taxonomy" id="2803863"/>
    <lineage>
        <taxon>Bacteria</taxon>
        <taxon>Bacillati</taxon>
        <taxon>Bacillota</taxon>
        <taxon>Clostridia</taxon>
        <taxon>Eubacteriales</taxon>
        <taxon>Clostridiaceae</taxon>
        <taxon>Clostridium</taxon>
    </lineage>
</organism>
<evidence type="ECO:0000256" key="7">
    <source>
        <dbReference type="ARBA" id="ARBA00022989"/>
    </source>
</evidence>
<comment type="catalytic activity">
    <reaction evidence="10">
        <text>Mg(2+)(in) = Mg(2+)(out)</text>
        <dbReference type="Rhea" id="RHEA:29827"/>
        <dbReference type="ChEBI" id="CHEBI:18420"/>
    </reaction>
</comment>
<dbReference type="GO" id="GO:0000287">
    <property type="term" value="F:magnesium ion binding"/>
    <property type="evidence" value="ECO:0007669"/>
    <property type="project" value="TreeGrafter"/>
</dbReference>
<dbReference type="AlphaFoldDB" id="A0A937FFZ6"/>
<comment type="function">
    <text evidence="11">Mediates influx of magnesium ions. Alternates between open and closed states. Activated by low cytoplasmic Mg(2+) levels. Inactive when cytoplasmic Mg(2+) levels are high.</text>
</comment>
<gene>
    <name evidence="13" type="ORF">JK634_10465</name>
</gene>
<protein>
    <recommendedName>
        <fullName evidence="15">Magnesium transporter CorA family protein</fullName>
    </recommendedName>
</protein>
<accession>A0A937FFZ6</accession>
<keyword evidence="7 12" id="KW-1133">Transmembrane helix</keyword>
<proteinExistence type="inferred from homology"/>
<evidence type="ECO:0000256" key="10">
    <source>
        <dbReference type="ARBA" id="ARBA00034269"/>
    </source>
</evidence>
<dbReference type="GO" id="GO:0050897">
    <property type="term" value="F:cobalt ion binding"/>
    <property type="evidence" value="ECO:0007669"/>
    <property type="project" value="TreeGrafter"/>
</dbReference>